<dbReference type="Gene3D" id="3.40.630.10">
    <property type="entry name" value="Zn peptidases"/>
    <property type="match status" value="1"/>
</dbReference>
<name>A0A9D0ZNR8_9FIRM</name>
<dbReference type="SUPFAM" id="SSF101821">
    <property type="entry name" value="Aminopeptidase/glucanase lid domain"/>
    <property type="match status" value="1"/>
</dbReference>
<evidence type="ECO:0000313" key="10">
    <source>
        <dbReference type="Proteomes" id="UP000824260"/>
    </source>
</evidence>
<dbReference type="EMBL" id="DVFZ01000070">
    <property type="protein sequence ID" value="HIQ82846.1"/>
    <property type="molecule type" value="Genomic_DNA"/>
</dbReference>
<feature type="binding site" evidence="8">
    <location>
        <position position="60"/>
    </location>
    <ligand>
        <name>Zn(2+)</name>
        <dbReference type="ChEBI" id="CHEBI:29105"/>
        <label>1</label>
    </ligand>
</feature>
<feature type="binding site" evidence="8">
    <location>
        <position position="221"/>
    </location>
    <ligand>
        <name>Zn(2+)</name>
        <dbReference type="ChEBI" id="CHEBI:29105"/>
        <label>1</label>
    </ligand>
</feature>
<feature type="binding site" evidence="8">
    <location>
        <position position="199"/>
    </location>
    <ligand>
        <name>Zn(2+)</name>
        <dbReference type="ChEBI" id="CHEBI:29105"/>
        <label>2</label>
    </ligand>
</feature>
<evidence type="ECO:0000313" key="9">
    <source>
        <dbReference type="EMBL" id="HIQ82846.1"/>
    </source>
</evidence>
<reference evidence="9" key="1">
    <citation type="submission" date="2020-10" db="EMBL/GenBank/DDBJ databases">
        <authorList>
            <person name="Gilroy R."/>
        </authorList>
    </citation>
    <scope>NUCLEOTIDE SEQUENCE</scope>
    <source>
        <strain evidence="9">ChiSjej6B24-2974</strain>
    </source>
</reference>
<proteinExistence type="inferred from homology"/>
<dbReference type="PIRSF" id="PIRSF001123">
    <property type="entry name" value="PepA_GA"/>
    <property type="match status" value="1"/>
</dbReference>
<keyword evidence="5" id="KW-0378">Hydrolase</keyword>
<keyword evidence="3" id="KW-0645">Protease</keyword>
<accession>A0A9D0ZNR8</accession>
<feature type="active site" description="Proton acceptor" evidence="7">
    <location>
        <position position="198"/>
    </location>
</feature>
<dbReference type="GO" id="GO:0006508">
    <property type="term" value="P:proteolysis"/>
    <property type="evidence" value="ECO:0007669"/>
    <property type="project" value="UniProtKB-KW"/>
</dbReference>
<dbReference type="InterPro" id="IPR008007">
    <property type="entry name" value="Peptidase_M42"/>
</dbReference>
<comment type="similarity">
    <text evidence="1 6">Belongs to the peptidase M42 family.</text>
</comment>
<dbReference type="PANTHER" id="PTHR32481">
    <property type="entry name" value="AMINOPEPTIDASE"/>
    <property type="match status" value="1"/>
</dbReference>
<feature type="binding site" evidence="8">
    <location>
        <position position="170"/>
    </location>
    <ligand>
        <name>Zn(2+)</name>
        <dbReference type="ChEBI" id="CHEBI:29105"/>
        <label>2</label>
    </ligand>
</feature>
<dbReference type="PANTHER" id="PTHR32481:SF5">
    <property type="entry name" value="ENDOGLUCANASE"/>
    <property type="match status" value="1"/>
</dbReference>
<dbReference type="GO" id="GO:0046872">
    <property type="term" value="F:metal ion binding"/>
    <property type="evidence" value="ECO:0007669"/>
    <property type="project" value="UniProtKB-UniRule"/>
</dbReference>
<dbReference type="Gene3D" id="2.40.30.40">
    <property type="entry name" value="Peptidase M42, domain 2"/>
    <property type="match status" value="1"/>
</dbReference>
<evidence type="ECO:0000256" key="1">
    <source>
        <dbReference type="ARBA" id="ARBA00006272"/>
    </source>
</evidence>
<dbReference type="Pfam" id="PF05343">
    <property type="entry name" value="Peptidase_M42"/>
    <property type="match status" value="1"/>
</dbReference>
<dbReference type="Proteomes" id="UP000824260">
    <property type="component" value="Unassembled WGS sequence"/>
</dbReference>
<dbReference type="InterPro" id="IPR051464">
    <property type="entry name" value="Peptidase_M42_aminopept"/>
</dbReference>
<evidence type="ECO:0000256" key="5">
    <source>
        <dbReference type="ARBA" id="ARBA00022801"/>
    </source>
</evidence>
<comment type="caution">
    <text evidence="9">The sequence shown here is derived from an EMBL/GenBank/DDBJ whole genome shotgun (WGS) entry which is preliminary data.</text>
</comment>
<feature type="binding site" evidence="8">
    <location>
        <position position="170"/>
    </location>
    <ligand>
        <name>Zn(2+)</name>
        <dbReference type="ChEBI" id="CHEBI:29105"/>
        <label>1</label>
    </ligand>
</feature>
<dbReference type="SUPFAM" id="SSF53187">
    <property type="entry name" value="Zn-dependent exopeptidases"/>
    <property type="match status" value="1"/>
</dbReference>
<evidence type="ECO:0000256" key="6">
    <source>
        <dbReference type="PIRNR" id="PIRNR001123"/>
    </source>
</evidence>
<comment type="cofactor">
    <cofactor evidence="8">
        <name>a divalent metal cation</name>
        <dbReference type="ChEBI" id="CHEBI:60240"/>
    </cofactor>
    <text evidence="8">Binds 2 divalent metal cations per subunit.</text>
</comment>
<reference evidence="9" key="2">
    <citation type="journal article" date="2021" name="PeerJ">
        <title>Extensive microbial diversity within the chicken gut microbiome revealed by metagenomics and culture.</title>
        <authorList>
            <person name="Gilroy R."/>
            <person name="Ravi A."/>
            <person name="Getino M."/>
            <person name="Pursley I."/>
            <person name="Horton D.L."/>
            <person name="Alikhan N.F."/>
            <person name="Baker D."/>
            <person name="Gharbi K."/>
            <person name="Hall N."/>
            <person name="Watson M."/>
            <person name="Adriaenssens E.M."/>
            <person name="Foster-Nyarko E."/>
            <person name="Jarju S."/>
            <person name="Secka A."/>
            <person name="Antonio M."/>
            <person name="Oren A."/>
            <person name="Chaudhuri R.R."/>
            <person name="La Ragione R."/>
            <person name="Hildebrand F."/>
            <person name="Pallen M.J."/>
        </authorList>
    </citation>
    <scope>NUCLEOTIDE SEQUENCE</scope>
    <source>
        <strain evidence="9">ChiSjej6B24-2974</strain>
    </source>
</reference>
<evidence type="ECO:0000256" key="7">
    <source>
        <dbReference type="PIRSR" id="PIRSR001123-1"/>
    </source>
</evidence>
<evidence type="ECO:0000256" key="4">
    <source>
        <dbReference type="ARBA" id="ARBA00022723"/>
    </source>
</evidence>
<evidence type="ECO:0000256" key="3">
    <source>
        <dbReference type="ARBA" id="ARBA00022670"/>
    </source>
</evidence>
<keyword evidence="2" id="KW-0031">Aminopeptidase</keyword>
<evidence type="ECO:0000256" key="2">
    <source>
        <dbReference type="ARBA" id="ARBA00022438"/>
    </source>
</evidence>
<protein>
    <submittedName>
        <fullName evidence="9">M42 family peptidase</fullName>
    </submittedName>
</protein>
<keyword evidence="4 8" id="KW-0479">Metal-binding</keyword>
<dbReference type="GO" id="GO:0004177">
    <property type="term" value="F:aminopeptidase activity"/>
    <property type="evidence" value="ECO:0007669"/>
    <property type="project" value="UniProtKB-UniRule"/>
</dbReference>
<gene>
    <name evidence="9" type="ORF">IAA52_07055</name>
</gene>
<dbReference type="InterPro" id="IPR023367">
    <property type="entry name" value="Peptidase_M42_dom2"/>
</dbReference>
<dbReference type="AlphaFoldDB" id="A0A9D0ZNR8"/>
<feature type="binding site" evidence="8">
    <location>
        <position position="309"/>
    </location>
    <ligand>
        <name>Zn(2+)</name>
        <dbReference type="ChEBI" id="CHEBI:29105"/>
        <label>2</label>
    </ligand>
</feature>
<sequence length="334" mass="36231">MVLKELCLLRGVSGDEGRVRDFIRERVEKHATRVWTDPIGNLLAFKKGTEGKRHVLLAAHMDEVGFMVLGVNDNGLLSYEPVGGIDARVVVSKPVLVGDGEAPGVIGAKAIHLQSRAEFEKVLKHSDLYIDIGASTKEEAEKLVKPGDYVSFRSDWHEFGEGLVKAKALDDRVGCMTLMSLLENDYACDITCAFTVQEEIGLRGAACVGHSVAADEALILEGTTANDLGDVPSHLRVCRVGQGVAVSFMDRASVSSRPVWQKLRDVAVEEDIPWQFKQSVSGGNDAGEIQLARDGVPTGVLSVPCRNIHSGSSVAAFSDIEAQYRLADSYLRRQ</sequence>
<evidence type="ECO:0000256" key="8">
    <source>
        <dbReference type="PIRSR" id="PIRSR001123-2"/>
    </source>
</evidence>
<organism evidence="9 10">
    <name type="scientific">Candidatus Pullichristensenella stercorigallinarum</name>
    <dbReference type="NCBI Taxonomy" id="2840909"/>
    <lineage>
        <taxon>Bacteria</taxon>
        <taxon>Bacillati</taxon>
        <taxon>Bacillota</taxon>
        <taxon>Clostridia</taxon>
        <taxon>Candidatus Pullichristensenella</taxon>
    </lineage>
</organism>